<gene>
    <name evidence="1" type="ORF">WOSG25_340030</name>
</gene>
<organism evidence="1 2">
    <name type="scientific">Weissella oryzae (strain DSM 25784 / JCM 18191 / LMG 30913 / SG25)</name>
    <dbReference type="NCBI Taxonomy" id="1329250"/>
    <lineage>
        <taxon>Bacteria</taxon>
        <taxon>Bacillati</taxon>
        <taxon>Bacillota</taxon>
        <taxon>Bacilli</taxon>
        <taxon>Lactobacillales</taxon>
        <taxon>Lactobacillaceae</taxon>
        <taxon>Weissella</taxon>
    </lineage>
</organism>
<keyword evidence="2" id="KW-1185">Reference proteome</keyword>
<dbReference type="EMBL" id="DF820517">
    <property type="protein sequence ID" value="GAK32091.1"/>
    <property type="molecule type" value="Genomic_DNA"/>
</dbReference>
<dbReference type="Proteomes" id="UP000030643">
    <property type="component" value="Unassembled WGS sequence"/>
</dbReference>
<accession>A0A069D3U6</accession>
<evidence type="ECO:0000313" key="2">
    <source>
        <dbReference type="Proteomes" id="UP000030643"/>
    </source>
</evidence>
<dbReference type="AlphaFoldDB" id="A0A069D3U6"/>
<evidence type="ECO:0000313" key="1">
    <source>
        <dbReference type="EMBL" id="GAK32091.1"/>
    </source>
</evidence>
<dbReference type="RefSeq" id="WP_027699945.1">
    <property type="nucleotide sequence ID" value="NZ_DF820517.1"/>
</dbReference>
<reference evidence="2" key="1">
    <citation type="journal article" date="2014" name="Genome Announc.">
        <title>Draft genome sequence of Weissella oryzae SG25T, isolated from fermented rice grains.</title>
        <authorList>
            <person name="Tanizawa Y."/>
            <person name="Fujisawa T."/>
            <person name="Mochizuki T."/>
            <person name="Kaminuma E."/>
            <person name="Suzuki Y."/>
            <person name="Nakamura Y."/>
            <person name="Tohno M."/>
        </authorList>
    </citation>
    <scope>NUCLEOTIDE SEQUENCE [LARGE SCALE GENOMIC DNA]</scope>
    <source>
        <strain evidence="2">DSM 25784 / JCM 18191 / LMG 30913 / SG25</strain>
    </source>
</reference>
<proteinExistence type="predicted"/>
<sequence>MDKKLVSNNINNLISLVNNVNQDLQEMMVIGEIPKFQNITLNNEYNLKAYQEIDEAFNFAIKVINTLVEISWKLKVKNITTGESVEKLKSFRLDNVQEKQVEKLISGKLSEFKSKFDEAYELLIIYGYVEERK</sequence>
<name>A0A069D3U6_WEIOS</name>
<protein>
    <submittedName>
        <fullName evidence="1">Metal-dependent peptidase</fullName>
    </submittedName>
</protein>